<accession>A0ACC1THT7</accession>
<dbReference type="EMBL" id="MU796213">
    <property type="protein sequence ID" value="KAJ3804187.1"/>
    <property type="molecule type" value="Genomic_DNA"/>
</dbReference>
<feature type="non-terminal residue" evidence="1">
    <location>
        <position position="178"/>
    </location>
</feature>
<sequence>PNPLRPNVRAADRIHAWNTPYSIQKRLEESNSLPAKVIELGEQVMAKGTVKSTKEVYAAGLLRYNQFGDLMGISEDDRMPASDRLIIGFIGHYAGKVSGKSISNWLSGLRLWHETMGAPWPADSRRIRQARRGANIEGSHHKRPPRHPITIEHMRALHKALDFSIHFHCAVWALACTT</sequence>
<gene>
    <name evidence="1" type="ORF">F5876DRAFT_23699</name>
</gene>
<evidence type="ECO:0000313" key="2">
    <source>
        <dbReference type="Proteomes" id="UP001163835"/>
    </source>
</evidence>
<organism evidence="1 2">
    <name type="scientific">Lentinula aff. lateritia</name>
    <dbReference type="NCBI Taxonomy" id="2804960"/>
    <lineage>
        <taxon>Eukaryota</taxon>
        <taxon>Fungi</taxon>
        <taxon>Dikarya</taxon>
        <taxon>Basidiomycota</taxon>
        <taxon>Agaricomycotina</taxon>
        <taxon>Agaricomycetes</taxon>
        <taxon>Agaricomycetidae</taxon>
        <taxon>Agaricales</taxon>
        <taxon>Marasmiineae</taxon>
        <taxon>Omphalotaceae</taxon>
        <taxon>Lentinula</taxon>
    </lineage>
</organism>
<feature type="non-terminal residue" evidence="1">
    <location>
        <position position="1"/>
    </location>
</feature>
<name>A0ACC1THT7_9AGAR</name>
<keyword evidence="2" id="KW-1185">Reference proteome</keyword>
<comment type="caution">
    <text evidence="1">The sequence shown here is derived from an EMBL/GenBank/DDBJ whole genome shotgun (WGS) entry which is preliminary data.</text>
</comment>
<reference evidence="1" key="1">
    <citation type="submission" date="2022-09" db="EMBL/GenBank/DDBJ databases">
        <title>A Global Phylogenomic Analysis of the Shiitake Genus Lentinula.</title>
        <authorList>
            <consortium name="DOE Joint Genome Institute"/>
            <person name="Sierra-Patev S."/>
            <person name="Min B."/>
            <person name="Naranjo-Ortiz M."/>
            <person name="Looney B."/>
            <person name="Konkel Z."/>
            <person name="Slot J.C."/>
            <person name="Sakamoto Y."/>
            <person name="Steenwyk J.L."/>
            <person name="Rokas A."/>
            <person name="Carro J."/>
            <person name="Camarero S."/>
            <person name="Ferreira P."/>
            <person name="Molpeceres G."/>
            <person name="Ruiz-Duenas F.J."/>
            <person name="Serrano A."/>
            <person name="Henrissat B."/>
            <person name="Drula E."/>
            <person name="Hughes K.W."/>
            <person name="Mata J.L."/>
            <person name="Ishikawa N.K."/>
            <person name="Vargas-Isla R."/>
            <person name="Ushijima S."/>
            <person name="Smith C.A."/>
            <person name="Ahrendt S."/>
            <person name="Andreopoulos W."/>
            <person name="He G."/>
            <person name="Labutti K."/>
            <person name="Lipzen A."/>
            <person name="Ng V."/>
            <person name="Riley R."/>
            <person name="Sandor L."/>
            <person name="Barry K."/>
            <person name="Martinez A.T."/>
            <person name="Xiao Y."/>
            <person name="Gibbons J.G."/>
            <person name="Terashima K."/>
            <person name="Grigoriev I.V."/>
            <person name="Hibbett D.S."/>
        </authorList>
    </citation>
    <scope>NUCLEOTIDE SEQUENCE</scope>
    <source>
        <strain evidence="1">TMI1499</strain>
    </source>
</reference>
<evidence type="ECO:0000313" key="1">
    <source>
        <dbReference type="EMBL" id="KAJ3804187.1"/>
    </source>
</evidence>
<proteinExistence type="predicted"/>
<dbReference type="Proteomes" id="UP001163835">
    <property type="component" value="Unassembled WGS sequence"/>
</dbReference>
<protein>
    <submittedName>
        <fullName evidence="1">Uncharacterized protein</fullName>
    </submittedName>
</protein>